<feature type="transmembrane region" description="Helical" evidence="1">
    <location>
        <begin position="63"/>
        <end position="84"/>
    </location>
</feature>
<dbReference type="InterPro" id="IPR010390">
    <property type="entry name" value="ABC-2_transporter-like"/>
</dbReference>
<protein>
    <recommendedName>
        <fullName evidence="4">ABC transporter permease</fullName>
    </recommendedName>
</protein>
<dbReference type="Pfam" id="PF06182">
    <property type="entry name" value="ABC2_membrane_6"/>
    <property type="match status" value="1"/>
</dbReference>
<evidence type="ECO:0000313" key="3">
    <source>
        <dbReference type="Proteomes" id="UP000016860"/>
    </source>
</evidence>
<dbReference type="Proteomes" id="UP000016860">
    <property type="component" value="Unassembled WGS sequence"/>
</dbReference>
<keyword evidence="1" id="KW-1133">Transmembrane helix</keyword>
<evidence type="ECO:0000313" key="2">
    <source>
        <dbReference type="EMBL" id="EPR08142.1"/>
    </source>
</evidence>
<feature type="transmembrane region" description="Helical" evidence="1">
    <location>
        <begin position="142"/>
        <end position="174"/>
    </location>
</feature>
<sequence length="266" mass="31073">MEFLSIYGSYVKIFLKSRMEYRISFFTGLTVNFYRYFISYITFWALVQRFNSIEGWSFEEMTLLYGLNVVTYAIAGIFFWYTVYHLENEITSGNLDSYLIRPMGVIKQMMCRRFGDTFLGQILVTIIFMILAIYKINYRMTFFSYIYLVFTIIGGIFFQAGAMIILGSLSFWLLRTDSLSVTLYYDIRSMIQYPLTIFPTYIGFILTFILPYAIINYYPSLIILMKVQTCSDLIIGLLSPLIGVMIFALSIFIFNRGLRRYSGSGS</sequence>
<comment type="caution">
    <text evidence="2">The sequence shown here is derived from an EMBL/GenBank/DDBJ whole genome shotgun (WGS) entry which is preliminary data.</text>
</comment>
<dbReference type="STRING" id="1330534.L323_18840"/>
<accession>U4QYA3</accession>
<gene>
    <name evidence="2" type="ORF">L323_18840</name>
</gene>
<feature type="transmembrane region" description="Helical" evidence="1">
    <location>
        <begin position="117"/>
        <end position="136"/>
    </location>
</feature>
<dbReference type="AlphaFoldDB" id="U4QYA3"/>
<reference evidence="2 3" key="1">
    <citation type="journal article" date="2013" name="Genome Announc.">
        <title>Draft Genome Sequence of the Cellulolytic Bacterium Clostridium papyrosolvens C7 (ATCC 700395).</title>
        <authorList>
            <person name="Zepeda V."/>
            <person name="Dassa B."/>
            <person name="Borovok I."/>
            <person name="Lamed R."/>
            <person name="Bayer E.A."/>
            <person name="Cate J.H."/>
        </authorList>
    </citation>
    <scope>NUCLEOTIDE SEQUENCE [LARGE SCALE GENOMIC DNA]</scope>
    <source>
        <strain evidence="2 3">C7</strain>
    </source>
</reference>
<keyword evidence="1" id="KW-0812">Transmembrane</keyword>
<dbReference type="EMBL" id="ATAY01000094">
    <property type="protein sequence ID" value="EPR08142.1"/>
    <property type="molecule type" value="Genomic_DNA"/>
</dbReference>
<feature type="transmembrane region" description="Helical" evidence="1">
    <location>
        <begin position="234"/>
        <end position="254"/>
    </location>
</feature>
<dbReference type="OrthoDB" id="9788195at2"/>
<evidence type="ECO:0008006" key="4">
    <source>
        <dbReference type="Google" id="ProtNLM"/>
    </source>
</evidence>
<proteinExistence type="predicted"/>
<dbReference type="RefSeq" id="WP_020817136.1">
    <property type="nucleotide sequence ID" value="NZ_ATAY01000094.1"/>
</dbReference>
<dbReference type="PANTHER" id="PTHR36833:SF1">
    <property type="entry name" value="INTEGRAL MEMBRANE TRANSPORT PROTEIN"/>
    <property type="match status" value="1"/>
</dbReference>
<feature type="transmembrane region" description="Helical" evidence="1">
    <location>
        <begin position="21"/>
        <end position="43"/>
    </location>
</feature>
<dbReference type="PATRIC" id="fig|1330534.3.peg.3742"/>
<organism evidence="2 3">
    <name type="scientific">Ruminiclostridium papyrosolvens C7</name>
    <dbReference type="NCBI Taxonomy" id="1330534"/>
    <lineage>
        <taxon>Bacteria</taxon>
        <taxon>Bacillati</taxon>
        <taxon>Bacillota</taxon>
        <taxon>Clostridia</taxon>
        <taxon>Eubacteriales</taxon>
        <taxon>Oscillospiraceae</taxon>
        <taxon>Ruminiclostridium</taxon>
    </lineage>
</organism>
<name>U4QYA3_9FIRM</name>
<keyword evidence="1" id="KW-0472">Membrane</keyword>
<dbReference type="PANTHER" id="PTHR36833">
    <property type="entry name" value="SLR0610 PROTEIN-RELATED"/>
    <property type="match status" value="1"/>
</dbReference>
<evidence type="ECO:0000256" key="1">
    <source>
        <dbReference type="SAM" id="Phobius"/>
    </source>
</evidence>
<feature type="transmembrane region" description="Helical" evidence="1">
    <location>
        <begin position="195"/>
        <end position="214"/>
    </location>
</feature>